<dbReference type="SUPFAM" id="SSF53335">
    <property type="entry name" value="S-adenosyl-L-methionine-dependent methyltransferases"/>
    <property type="match status" value="1"/>
</dbReference>
<dbReference type="Gene3D" id="3.40.50.150">
    <property type="entry name" value="Vaccinia Virus protein VP39"/>
    <property type="match status" value="1"/>
</dbReference>
<dbReference type="Proteomes" id="UP000184255">
    <property type="component" value="Unassembled WGS sequence"/>
</dbReference>
<evidence type="ECO:0000313" key="3">
    <source>
        <dbReference type="EMBL" id="CVL08133.1"/>
    </source>
</evidence>
<keyword evidence="3" id="KW-0808">Transferase</keyword>
<evidence type="ECO:0000256" key="1">
    <source>
        <dbReference type="ARBA" id="ARBA00038158"/>
    </source>
</evidence>
<dbReference type="Pfam" id="PF13489">
    <property type="entry name" value="Methyltransf_23"/>
    <property type="match status" value="1"/>
</dbReference>
<proteinExistence type="inferred from homology"/>
<reference evidence="4" key="1">
    <citation type="journal article" date="2016" name="Genome Biol. Evol.">
        <title>Comparative 'omics' of the Fusarium fujikuroi species complex highlights differences in genetic potential and metabolite synthesis.</title>
        <authorList>
            <person name="Niehaus E.-M."/>
            <person name="Muensterkoetter M."/>
            <person name="Proctor R.H."/>
            <person name="Brown D.W."/>
            <person name="Sharon A."/>
            <person name="Idan Y."/>
            <person name="Oren-Young L."/>
            <person name="Sieber C.M."/>
            <person name="Novak O."/>
            <person name="Pencik A."/>
            <person name="Tarkowska D."/>
            <person name="Hromadova K."/>
            <person name="Freeman S."/>
            <person name="Maymon M."/>
            <person name="Elazar M."/>
            <person name="Youssef S.A."/>
            <person name="El-Shabrawy E.S.M."/>
            <person name="Shalaby A.B.A."/>
            <person name="Houterman P."/>
            <person name="Brock N.L."/>
            <person name="Burkhardt I."/>
            <person name="Tsavkelova E.A."/>
            <person name="Dickschat J.S."/>
            <person name="Galuszka P."/>
            <person name="Gueldener U."/>
            <person name="Tudzynski B."/>
        </authorList>
    </citation>
    <scope>NUCLEOTIDE SEQUENCE [LARGE SCALE GENOMIC DNA]</scope>
    <source>
        <strain evidence="4">MRC7560</strain>
    </source>
</reference>
<feature type="compositionally biased region" description="Low complexity" evidence="2">
    <location>
        <begin position="27"/>
        <end position="36"/>
    </location>
</feature>
<dbReference type="PANTHER" id="PTHR43591">
    <property type="entry name" value="METHYLTRANSFERASE"/>
    <property type="match status" value="1"/>
</dbReference>
<dbReference type="GO" id="GO:0032259">
    <property type="term" value="P:methylation"/>
    <property type="evidence" value="ECO:0007669"/>
    <property type="project" value="UniProtKB-KW"/>
</dbReference>
<comment type="caution">
    <text evidence="3">The sequence shown here is derived from an EMBL/GenBank/DDBJ whole genome shotgun (WGS) entry which is preliminary data.</text>
</comment>
<keyword evidence="3" id="KW-0489">Methyltransferase</keyword>
<dbReference type="EMBL" id="FCQH01000022">
    <property type="protein sequence ID" value="CVL08133.1"/>
    <property type="molecule type" value="Genomic_DNA"/>
</dbReference>
<dbReference type="PANTHER" id="PTHR43591:SF31">
    <property type="entry name" value="LAEA-LIKE, PUTATIVE (AFU_ORTHOLOGUE AFUA_8G01930)-RELATED"/>
    <property type="match status" value="1"/>
</dbReference>
<gene>
    <name evidence="3" type="ORF">FMAN_14203</name>
</gene>
<name>A0A1L7UIA6_FUSMA</name>
<dbReference type="VEuPathDB" id="FungiDB:FMAN_14203"/>
<evidence type="ECO:0000256" key="2">
    <source>
        <dbReference type="SAM" id="MobiDB-lite"/>
    </source>
</evidence>
<dbReference type="AlphaFoldDB" id="A0A1L7UIA6"/>
<sequence>MAADGAAPIITPEEANDQDSSLGDDPTSSTASLTSSILDYRRENGRTYHGYKDGKYHLPNDDLENDRLDFQHHLFLRTLDNKLGLSPPNLPGSGVKRVLDLGTGTGIWAMDFGDEHPEADITGVDLSPIQPSFVPPNVRFIIDDIDEEWDYPEPFNYIHSRMMNFSVKDWRVYMSKIYQNLVPGGYVELQDIDVMMGSDDGSLTEDTALLKWNKLLREAAIELDRPFEETGAFENIMAEVGFTNIVTKRFK</sequence>
<feature type="region of interest" description="Disordered" evidence="2">
    <location>
        <begin position="1"/>
        <end position="36"/>
    </location>
</feature>
<dbReference type="GeneID" id="65093452"/>
<comment type="similarity">
    <text evidence="1">Belongs to the methyltransferase superfamily. LaeA methyltransferase family.</text>
</comment>
<organism evidence="3 4">
    <name type="scientific">Fusarium mangiferae</name>
    <name type="common">Mango malformation disease fungus</name>
    <dbReference type="NCBI Taxonomy" id="192010"/>
    <lineage>
        <taxon>Eukaryota</taxon>
        <taxon>Fungi</taxon>
        <taxon>Dikarya</taxon>
        <taxon>Ascomycota</taxon>
        <taxon>Pezizomycotina</taxon>
        <taxon>Sordariomycetes</taxon>
        <taxon>Hypocreomycetidae</taxon>
        <taxon>Hypocreales</taxon>
        <taxon>Nectriaceae</taxon>
        <taxon>Fusarium</taxon>
        <taxon>Fusarium fujikuroi species complex</taxon>
    </lineage>
</organism>
<dbReference type="InterPro" id="IPR029063">
    <property type="entry name" value="SAM-dependent_MTases_sf"/>
</dbReference>
<evidence type="ECO:0000313" key="4">
    <source>
        <dbReference type="Proteomes" id="UP000184255"/>
    </source>
</evidence>
<accession>A0A1L7UIA6</accession>
<protein>
    <submittedName>
        <fullName evidence="3">Related to methyltransferase</fullName>
    </submittedName>
</protein>
<dbReference type="RefSeq" id="XP_041690921.1">
    <property type="nucleotide sequence ID" value="XM_041825552.1"/>
</dbReference>
<dbReference type="CDD" id="cd02440">
    <property type="entry name" value="AdoMet_MTases"/>
    <property type="match status" value="1"/>
</dbReference>
<dbReference type="GO" id="GO:0008168">
    <property type="term" value="F:methyltransferase activity"/>
    <property type="evidence" value="ECO:0007669"/>
    <property type="project" value="UniProtKB-KW"/>
</dbReference>
<keyword evidence="4" id="KW-1185">Reference proteome</keyword>